<dbReference type="InterPro" id="IPR047122">
    <property type="entry name" value="Trans-enoyl_RdTase-like"/>
</dbReference>
<gene>
    <name evidence="5" type="ORF">yc1106_08570</name>
</gene>
<reference evidence="5" key="1">
    <citation type="submission" date="2021-12" db="EMBL/GenBank/DDBJ databases">
        <title>Curvularia clavata genome.</title>
        <authorList>
            <person name="Cao Y."/>
        </authorList>
    </citation>
    <scope>NUCLEOTIDE SEQUENCE</scope>
    <source>
        <strain evidence="5">Yc1106</strain>
    </source>
</reference>
<dbReference type="PANTHER" id="PTHR45348">
    <property type="entry name" value="HYPOTHETICAL OXIDOREDUCTASE (EUROFUNG)"/>
    <property type="match status" value="1"/>
</dbReference>
<dbReference type="EMBL" id="CP089279">
    <property type="protein sequence ID" value="USP81296.1"/>
    <property type="molecule type" value="Genomic_DNA"/>
</dbReference>
<dbReference type="PANTHER" id="PTHR45348:SF2">
    <property type="entry name" value="ZINC-TYPE ALCOHOL DEHYDROGENASE-LIKE PROTEIN C2E1P3.01"/>
    <property type="match status" value="1"/>
</dbReference>
<evidence type="ECO:0000313" key="6">
    <source>
        <dbReference type="Proteomes" id="UP001056012"/>
    </source>
</evidence>
<feature type="domain" description="Enoyl reductase (ER)" evidence="4">
    <location>
        <begin position="6"/>
        <end position="306"/>
    </location>
</feature>
<dbReference type="SUPFAM" id="SSF51735">
    <property type="entry name" value="NAD(P)-binding Rossmann-fold domains"/>
    <property type="match status" value="1"/>
</dbReference>
<evidence type="ECO:0000256" key="1">
    <source>
        <dbReference type="ARBA" id="ARBA00008072"/>
    </source>
</evidence>
<dbReference type="Gene3D" id="3.40.50.720">
    <property type="entry name" value="NAD(P)-binding Rossmann-like Domain"/>
    <property type="match status" value="1"/>
</dbReference>
<sequence length="373" mass="40389">MLLTKGEPFRVRTRPTPKPGPGELLIAVKAVALNPADYLIQDFGLFIQNYPTVLGFDVAGLVVDVGEKVPSDTFQPGVTRVAGYAAFAWKSQGADYGAFQERCIIPWQHVVPLHGHEMSWIRAATLPVAVQVPLMAWEALGIPLVGASTIAAAEQSFENSIGSVDENSPQQQTPREALLIWGASSSVGTMGVQTACLLRDDITSPINKVYATANSSNHKYIRSLGADRVFDYHDPDVVDAIVSEARADGLVIRHCFLAMGAIQPCQSVIKSFIQESDNDEKKWTIASAPPIPTDSAAIEGITTVFLEPYASETERLTQFQFCMDCLEKSLIKGSIRPSPEPKVVGKGLLAINEGLSMLRYGVSCTKLVVDLDD</sequence>
<dbReference type="Pfam" id="PF08240">
    <property type="entry name" value="ADH_N"/>
    <property type="match status" value="1"/>
</dbReference>
<keyword evidence="3" id="KW-0560">Oxidoreductase</keyword>
<dbReference type="OrthoDB" id="48317at2759"/>
<dbReference type="CDD" id="cd08249">
    <property type="entry name" value="enoyl_reductase_like"/>
    <property type="match status" value="1"/>
</dbReference>
<protein>
    <submittedName>
        <fullName evidence="5">GroES-like protein</fullName>
    </submittedName>
</protein>
<dbReference type="AlphaFoldDB" id="A0A9Q8ZDJ4"/>
<dbReference type="InterPro" id="IPR011032">
    <property type="entry name" value="GroES-like_sf"/>
</dbReference>
<dbReference type="InterPro" id="IPR020843">
    <property type="entry name" value="ER"/>
</dbReference>
<name>A0A9Q8ZDJ4_CURCL</name>
<dbReference type="SMART" id="SM00829">
    <property type="entry name" value="PKS_ER"/>
    <property type="match status" value="1"/>
</dbReference>
<organism evidence="5 6">
    <name type="scientific">Curvularia clavata</name>
    <dbReference type="NCBI Taxonomy" id="95742"/>
    <lineage>
        <taxon>Eukaryota</taxon>
        <taxon>Fungi</taxon>
        <taxon>Dikarya</taxon>
        <taxon>Ascomycota</taxon>
        <taxon>Pezizomycotina</taxon>
        <taxon>Dothideomycetes</taxon>
        <taxon>Pleosporomycetidae</taxon>
        <taxon>Pleosporales</taxon>
        <taxon>Pleosporineae</taxon>
        <taxon>Pleosporaceae</taxon>
        <taxon>Curvularia</taxon>
    </lineage>
</organism>
<evidence type="ECO:0000256" key="3">
    <source>
        <dbReference type="ARBA" id="ARBA00023002"/>
    </source>
</evidence>
<evidence type="ECO:0000256" key="2">
    <source>
        <dbReference type="ARBA" id="ARBA00011245"/>
    </source>
</evidence>
<dbReference type="InterPro" id="IPR036291">
    <property type="entry name" value="NAD(P)-bd_dom_sf"/>
</dbReference>
<dbReference type="GO" id="GO:0016651">
    <property type="term" value="F:oxidoreductase activity, acting on NAD(P)H"/>
    <property type="evidence" value="ECO:0007669"/>
    <property type="project" value="InterPro"/>
</dbReference>
<dbReference type="InterPro" id="IPR013154">
    <property type="entry name" value="ADH-like_N"/>
</dbReference>
<proteinExistence type="inferred from homology"/>
<dbReference type="Gene3D" id="3.90.180.10">
    <property type="entry name" value="Medium-chain alcohol dehydrogenases, catalytic domain"/>
    <property type="match status" value="1"/>
</dbReference>
<comment type="subunit">
    <text evidence="2">Monomer.</text>
</comment>
<evidence type="ECO:0000313" key="5">
    <source>
        <dbReference type="EMBL" id="USP81296.1"/>
    </source>
</evidence>
<dbReference type="SUPFAM" id="SSF50129">
    <property type="entry name" value="GroES-like"/>
    <property type="match status" value="1"/>
</dbReference>
<comment type="similarity">
    <text evidence="1">Belongs to the zinc-containing alcohol dehydrogenase family.</text>
</comment>
<accession>A0A9Q8ZDJ4</accession>
<evidence type="ECO:0000259" key="4">
    <source>
        <dbReference type="SMART" id="SM00829"/>
    </source>
</evidence>
<dbReference type="Proteomes" id="UP001056012">
    <property type="component" value="Chromosome 6"/>
</dbReference>
<keyword evidence="6" id="KW-1185">Reference proteome</keyword>
<dbReference type="VEuPathDB" id="FungiDB:yc1106_08570"/>